<dbReference type="RefSeq" id="WP_386100731.1">
    <property type="nucleotide sequence ID" value="NZ_JBHUOZ010000003.1"/>
</dbReference>
<proteinExistence type="predicted"/>
<evidence type="ECO:0000313" key="2">
    <source>
        <dbReference type="Proteomes" id="UP001597511"/>
    </source>
</evidence>
<accession>A0ABW6A6V2</accession>
<keyword evidence="2" id="KW-1185">Reference proteome</keyword>
<dbReference type="Proteomes" id="UP001597511">
    <property type="component" value="Unassembled WGS sequence"/>
</dbReference>
<sequence length="125" mass="14165">MNENELSYAIRGCIFNVYNNLGPGLLESAYQAALAHELFKKSLPFSVQVGLPMEYETVRMDIGYRIDLLVDNKVIIEIKSVENLLDVHHKQVITYLKLSGLKLGLLVNFNTDNITHSIFRKVNGL</sequence>
<gene>
    <name evidence="1" type="ORF">ACFS6H_15315</name>
</gene>
<name>A0ABW6A6V2_9BACT</name>
<dbReference type="Gene3D" id="3.90.320.10">
    <property type="match status" value="1"/>
</dbReference>
<protein>
    <submittedName>
        <fullName evidence="1">GxxExxY protein</fullName>
    </submittedName>
</protein>
<comment type="caution">
    <text evidence="1">The sequence shown here is derived from an EMBL/GenBank/DDBJ whole genome shotgun (WGS) entry which is preliminary data.</text>
</comment>
<dbReference type="InterPro" id="IPR011604">
    <property type="entry name" value="PDDEXK-like_dom_sf"/>
</dbReference>
<dbReference type="Pfam" id="PF13366">
    <property type="entry name" value="PDDEXK_3"/>
    <property type="match status" value="1"/>
</dbReference>
<dbReference type="NCBIfam" id="TIGR04256">
    <property type="entry name" value="GxxExxY"/>
    <property type="match status" value="1"/>
</dbReference>
<dbReference type="InterPro" id="IPR026350">
    <property type="entry name" value="GxxExxY"/>
</dbReference>
<reference evidence="2" key="1">
    <citation type="journal article" date="2019" name="Int. J. Syst. Evol. Microbiol.">
        <title>The Global Catalogue of Microorganisms (GCM) 10K type strain sequencing project: providing services to taxonomists for standard genome sequencing and annotation.</title>
        <authorList>
            <consortium name="The Broad Institute Genomics Platform"/>
            <consortium name="The Broad Institute Genome Sequencing Center for Infectious Disease"/>
            <person name="Wu L."/>
            <person name="Ma J."/>
        </authorList>
    </citation>
    <scope>NUCLEOTIDE SEQUENCE [LARGE SCALE GENOMIC DNA]</scope>
    <source>
        <strain evidence="2">KCTC 23299</strain>
    </source>
</reference>
<dbReference type="EMBL" id="JBHUOZ010000003">
    <property type="protein sequence ID" value="MFD2921094.1"/>
    <property type="molecule type" value="Genomic_DNA"/>
</dbReference>
<evidence type="ECO:0000313" key="1">
    <source>
        <dbReference type="EMBL" id="MFD2921094.1"/>
    </source>
</evidence>
<organism evidence="1 2">
    <name type="scientific">Terrimonas rubra</name>
    <dbReference type="NCBI Taxonomy" id="1035890"/>
    <lineage>
        <taxon>Bacteria</taxon>
        <taxon>Pseudomonadati</taxon>
        <taxon>Bacteroidota</taxon>
        <taxon>Chitinophagia</taxon>
        <taxon>Chitinophagales</taxon>
        <taxon>Chitinophagaceae</taxon>
        <taxon>Terrimonas</taxon>
    </lineage>
</organism>